<feature type="compositionally biased region" description="Polar residues" evidence="1">
    <location>
        <begin position="131"/>
        <end position="142"/>
    </location>
</feature>
<evidence type="ECO:0000256" key="1">
    <source>
        <dbReference type="SAM" id="MobiDB-lite"/>
    </source>
</evidence>
<protein>
    <recommendedName>
        <fullName evidence="5">Ig-like domain-containing protein</fullName>
    </recommendedName>
</protein>
<dbReference type="HOGENOM" id="CLU_739814_0_0_1"/>
<evidence type="ECO:0000256" key="2">
    <source>
        <dbReference type="SAM" id="SignalP"/>
    </source>
</evidence>
<keyword evidence="4" id="KW-1185">Reference proteome</keyword>
<dbReference type="RefSeq" id="XP_007784779.1">
    <property type="nucleotide sequence ID" value="XM_007786589.1"/>
</dbReference>
<evidence type="ECO:0000313" key="4">
    <source>
        <dbReference type="Proteomes" id="UP000016924"/>
    </source>
</evidence>
<gene>
    <name evidence="3" type="ORF">W97_08722</name>
</gene>
<dbReference type="GeneID" id="19906033"/>
<keyword evidence="2" id="KW-0732">Signal</keyword>
<feature type="region of interest" description="Disordered" evidence="1">
    <location>
        <begin position="271"/>
        <end position="309"/>
    </location>
</feature>
<organism evidence="3 4">
    <name type="scientific">Coniosporium apollinis (strain CBS 100218)</name>
    <name type="common">Rock-inhabiting black yeast</name>
    <dbReference type="NCBI Taxonomy" id="1168221"/>
    <lineage>
        <taxon>Eukaryota</taxon>
        <taxon>Fungi</taxon>
        <taxon>Dikarya</taxon>
        <taxon>Ascomycota</taxon>
        <taxon>Pezizomycotina</taxon>
        <taxon>Dothideomycetes</taxon>
        <taxon>Dothideomycetes incertae sedis</taxon>
        <taxon>Coniosporium</taxon>
    </lineage>
</organism>
<dbReference type="eggNOG" id="ENOG502QPQC">
    <property type="taxonomic scope" value="Eukaryota"/>
</dbReference>
<feature type="compositionally biased region" description="Low complexity" evidence="1">
    <location>
        <begin position="299"/>
        <end position="309"/>
    </location>
</feature>
<feature type="chain" id="PRO_5004451151" description="Ig-like domain-containing protein" evidence="2">
    <location>
        <begin position="19"/>
        <end position="322"/>
    </location>
</feature>
<dbReference type="STRING" id="1168221.R7Z5M0"/>
<feature type="compositionally biased region" description="Low complexity" evidence="1">
    <location>
        <begin position="35"/>
        <end position="44"/>
    </location>
</feature>
<feature type="compositionally biased region" description="Basic and acidic residues" evidence="1">
    <location>
        <begin position="276"/>
        <end position="289"/>
    </location>
</feature>
<dbReference type="EMBL" id="JH767614">
    <property type="protein sequence ID" value="EON69462.1"/>
    <property type="molecule type" value="Genomic_DNA"/>
</dbReference>
<feature type="signal peptide" evidence="2">
    <location>
        <begin position="1"/>
        <end position="18"/>
    </location>
</feature>
<feature type="region of interest" description="Disordered" evidence="1">
    <location>
        <begin position="119"/>
        <end position="142"/>
    </location>
</feature>
<evidence type="ECO:0000313" key="3">
    <source>
        <dbReference type="EMBL" id="EON69462.1"/>
    </source>
</evidence>
<proteinExistence type="predicted"/>
<sequence length="322" mass="33911">MRAPITLLFAALLGSAAATQSYTPLWPTVGAPHPTGGSSTGSTSLAPKPTQSTSHPQPKPTGTGDDKPPAGSTETLTTYTTVTTCPITYTQTRSSSIHITTSLTTKTLTITSCKANCHGRPTDSPKPPFPSNSTQSSKQTWATGTEAQTITSVYPTTITKAYTTFVPCSTEVGTSTSGGKTITYYSSWVTPSRSTTIYTSLCTTTYTLSPHPPAATIGASNPILTVPAPTICPPPTTVYTTIYVTPSAPPRDCQSCYEIITATISGTKTTTLTITRHPETEKPEEHKPTGTDGSSKPRTSGTGKGTWSWTTLKPTGVGYYHW</sequence>
<reference evidence="4" key="1">
    <citation type="submission" date="2012-06" db="EMBL/GenBank/DDBJ databases">
        <title>The genome sequence of Coniosporium apollinis CBS 100218.</title>
        <authorList>
            <consortium name="The Broad Institute Genome Sequencing Platform"/>
            <person name="Cuomo C."/>
            <person name="Gorbushina A."/>
            <person name="Noack S."/>
            <person name="Walker B."/>
            <person name="Young S.K."/>
            <person name="Zeng Q."/>
            <person name="Gargeya S."/>
            <person name="Fitzgerald M."/>
            <person name="Haas B."/>
            <person name="Abouelleil A."/>
            <person name="Alvarado L."/>
            <person name="Arachchi H.M."/>
            <person name="Berlin A.M."/>
            <person name="Chapman S.B."/>
            <person name="Goldberg J."/>
            <person name="Griggs A."/>
            <person name="Gujja S."/>
            <person name="Hansen M."/>
            <person name="Howarth C."/>
            <person name="Imamovic A."/>
            <person name="Larimer J."/>
            <person name="McCowan C."/>
            <person name="Montmayeur A."/>
            <person name="Murphy C."/>
            <person name="Neiman D."/>
            <person name="Pearson M."/>
            <person name="Priest M."/>
            <person name="Roberts A."/>
            <person name="Saif S."/>
            <person name="Shea T."/>
            <person name="Sisk P."/>
            <person name="Sykes S."/>
            <person name="Wortman J."/>
            <person name="Nusbaum C."/>
            <person name="Birren B."/>
        </authorList>
    </citation>
    <scope>NUCLEOTIDE SEQUENCE [LARGE SCALE GENOMIC DNA]</scope>
    <source>
        <strain evidence="4">CBS 100218</strain>
    </source>
</reference>
<accession>R7Z5M0</accession>
<dbReference type="Proteomes" id="UP000016924">
    <property type="component" value="Unassembled WGS sequence"/>
</dbReference>
<feature type="region of interest" description="Disordered" evidence="1">
    <location>
        <begin position="28"/>
        <end position="77"/>
    </location>
</feature>
<evidence type="ECO:0008006" key="5">
    <source>
        <dbReference type="Google" id="ProtNLM"/>
    </source>
</evidence>
<name>R7Z5M0_CONA1</name>
<dbReference type="AlphaFoldDB" id="R7Z5M0"/>
<dbReference type="OMA" id="CKANCHG"/>